<organism evidence="1 2">
    <name type="scientific">Chamaesiphon minutus (strain ATCC 27169 / PCC 6605)</name>
    <dbReference type="NCBI Taxonomy" id="1173020"/>
    <lineage>
        <taxon>Bacteria</taxon>
        <taxon>Bacillati</taxon>
        <taxon>Cyanobacteriota</taxon>
        <taxon>Cyanophyceae</taxon>
        <taxon>Gomontiellales</taxon>
        <taxon>Chamaesiphonaceae</taxon>
        <taxon>Chamaesiphon</taxon>
    </lineage>
</organism>
<name>K9UEG6_CHAP6</name>
<dbReference type="HOGENOM" id="CLU_084165_1_0_3"/>
<dbReference type="EMBL" id="CP003600">
    <property type="protein sequence ID" value="AFY92796.1"/>
    <property type="molecule type" value="Genomic_DNA"/>
</dbReference>
<evidence type="ECO:0000313" key="2">
    <source>
        <dbReference type="Proteomes" id="UP000010366"/>
    </source>
</evidence>
<dbReference type="AlphaFoldDB" id="K9UEG6"/>
<dbReference type="eggNOG" id="ENOG502ZBAP">
    <property type="taxonomic scope" value="Bacteria"/>
</dbReference>
<dbReference type="PATRIC" id="fig|1173020.3.peg.1900"/>
<dbReference type="KEGG" id="cmp:Cha6605_1654"/>
<dbReference type="OrthoDB" id="518124at2"/>
<dbReference type="RefSeq" id="WP_015158971.1">
    <property type="nucleotide sequence ID" value="NC_019697.1"/>
</dbReference>
<keyword evidence="2" id="KW-1185">Reference proteome</keyword>
<accession>K9UEG6</accession>
<evidence type="ECO:0000313" key="1">
    <source>
        <dbReference type="EMBL" id="AFY92796.1"/>
    </source>
</evidence>
<protein>
    <submittedName>
        <fullName evidence="1">Uncharacterized protein</fullName>
    </submittedName>
</protein>
<proteinExistence type="predicted"/>
<dbReference type="Proteomes" id="UP000010366">
    <property type="component" value="Chromosome"/>
</dbReference>
<sequence length="200" mass="22098">MPYSSFTIAQVKRQFQIEVVTEPFFRDLPTLTPGEWLTTLLAKSAPLAVTLGTEKVRSELIIAPLLFEFRELLDRQVSFFSGTDFSIDLESGLNGVCDFLLTRSTSEVSIEAPAIIIIEAKKGELNAGWGQCAAEMIAAVKFNQANGQEISNIYGSVTTGTMWQFLKLTGQVLTIDVTEYPLDPIDRILGILQWMVSAVD</sequence>
<dbReference type="STRING" id="1173020.Cha6605_1654"/>
<gene>
    <name evidence="1" type="ORF">Cha6605_1654</name>
</gene>
<reference evidence="1 2" key="1">
    <citation type="submission" date="2012-05" db="EMBL/GenBank/DDBJ databases">
        <title>Finished chromosome of genome of Chamaesiphon sp. PCC 6605.</title>
        <authorList>
            <consortium name="US DOE Joint Genome Institute"/>
            <person name="Gugger M."/>
            <person name="Coursin T."/>
            <person name="Rippka R."/>
            <person name="Tandeau De Marsac N."/>
            <person name="Huntemann M."/>
            <person name="Wei C.-L."/>
            <person name="Han J."/>
            <person name="Detter J.C."/>
            <person name="Han C."/>
            <person name="Tapia R."/>
            <person name="Chen A."/>
            <person name="Kyrpides N."/>
            <person name="Mavromatis K."/>
            <person name="Markowitz V."/>
            <person name="Szeto E."/>
            <person name="Ivanova N."/>
            <person name="Pagani I."/>
            <person name="Pati A."/>
            <person name="Goodwin L."/>
            <person name="Nordberg H.P."/>
            <person name="Cantor M.N."/>
            <person name="Hua S.X."/>
            <person name="Woyke T."/>
            <person name="Kerfeld C.A."/>
        </authorList>
    </citation>
    <scope>NUCLEOTIDE SEQUENCE [LARGE SCALE GENOMIC DNA]</scope>
    <source>
        <strain evidence="2">ATCC 27169 / PCC 6605</strain>
    </source>
</reference>